<evidence type="ECO:0000259" key="5">
    <source>
        <dbReference type="Pfam" id="PF12708"/>
    </source>
</evidence>
<comment type="caution">
    <text evidence="6">The sequence shown here is derived from an EMBL/GenBank/DDBJ whole genome shotgun (WGS) entry which is preliminary data.</text>
</comment>
<keyword evidence="3 4" id="KW-0326">Glycosidase</keyword>
<dbReference type="AlphaFoldDB" id="A0A4S1WN61"/>
<evidence type="ECO:0000313" key="7">
    <source>
        <dbReference type="Proteomes" id="UP000309848"/>
    </source>
</evidence>
<dbReference type="PANTHER" id="PTHR31339:SF9">
    <property type="entry name" value="PLASMIN AND FIBRONECTIN-BINDING PROTEIN A"/>
    <property type="match status" value="1"/>
</dbReference>
<gene>
    <name evidence="6" type="ORF">E5A74_09785</name>
</gene>
<accession>A0A4S1WN61</accession>
<name>A0A4S1WN61_9SPHN</name>
<proteinExistence type="inferred from homology"/>
<dbReference type="InterPro" id="IPR006626">
    <property type="entry name" value="PbH1"/>
</dbReference>
<dbReference type="Gene3D" id="2.160.20.10">
    <property type="entry name" value="Single-stranded right-handed beta-helix, Pectin lyase-like"/>
    <property type="match status" value="1"/>
</dbReference>
<keyword evidence="2 4" id="KW-0378">Hydrolase</keyword>
<keyword evidence="7" id="KW-1185">Reference proteome</keyword>
<evidence type="ECO:0000256" key="2">
    <source>
        <dbReference type="ARBA" id="ARBA00022801"/>
    </source>
</evidence>
<evidence type="ECO:0000256" key="3">
    <source>
        <dbReference type="ARBA" id="ARBA00023295"/>
    </source>
</evidence>
<evidence type="ECO:0000256" key="4">
    <source>
        <dbReference type="RuleBase" id="RU361169"/>
    </source>
</evidence>
<dbReference type="PANTHER" id="PTHR31339">
    <property type="entry name" value="PECTIN LYASE-RELATED"/>
    <property type="match status" value="1"/>
</dbReference>
<dbReference type="EMBL" id="SRXU01000003">
    <property type="protein sequence ID" value="TGX43437.1"/>
    <property type="molecule type" value="Genomic_DNA"/>
</dbReference>
<dbReference type="Proteomes" id="UP000309848">
    <property type="component" value="Unassembled WGS sequence"/>
</dbReference>
<protein>
    <recommendedName>
        <fullName evidence="5">Rhamnogalacturonase A/B/Epimerase-like pectate lyase domain-containing protein</fullName>
    </recommendedName>
</protein>
<evidence type="ECO:0000313" key="6">
    <source>
        <dbReference type="EMBL" id="TGX43437.1"/>
    </source>
</evidence>
<dbReference type="InterPro" id="IPR024535">
    <property type="entry name" value="RHGA/B-epi-like_pectate_lyase"/>
</dbReference>
<dbReference type="InterPro" id="IPR011050">
    <property type="entry name" value="Pectin_lyase_fold/virulence"/>
</dbReference>
<dbReference type="InterPro" id="IPR051801">
    <property type="entry name" value="GH28_Enzymes"/>
</dbReference>
<feature type="domain" description="Rhamnogalacturonase A/B/Epimerase-like pectate lyase" evidence="5">
    <location>
        <begin position="58"/>
        <end position="100"/>
    </location>
</feature>
<organism evidence="6 7">
    <name type="scientific">Sphingomonas naasensis</name>
    <dbReference type="NCBI Taxonomy" id="1344951"/>
    <lineage>
        <taxon>Bacteria</taxon>
        <taxon>Pseudomonadati</taxon>
        <taxon>Pseudomonadota</taxon>
        <taxon>Alphaproteobacteria</taxon>
        <taxon>Sphingomonadales</taxon>
        <taxon>Sphingomonadaceae</taxon>
        <taxon>Sphingomonas</taxon>
    </lineage>
</organism>
<dbReference type="Pfam" id="PF00295">
    <property type="entry name" value="Glyco_hydro_28"/>
    <property type="match status" value="1"/>
</dbReference>
<comment type="similarity">
    <text evidence="1 4">Belongs to the glycosyl hydrolase 28 family.</text>
</comment>
<dbReference type="InterPro" id="IPR012334">
    <property type="entry name" value="Pectin_lyas_fold"/>
</dbReference>
<dbReference type="SMART" id="SM00710">
    <property type="entry name" value="PbH1"/>
    <property type="match status" value="4"/>
</dbReference>
<dbReference type="Pfam" id="PF12708">
    <property type="entry name" value="Pect-lyase_RHGA_epim"/>
    <property type="match status" value="1"/>
</dbReference>
<dbReference type="GO" id="GO:0004650">
    <property type="term" value="F:polygalacturonase activity"/>
    <property type="evidence" value="ECO:0007669"/>
    <property type="project" value="InterPro"/>
</dbReference>
<dbReference type="SUPFAM" id="SSF51126">
    <property type="entry name" value="Pectin lyase-like"/>
    <property type="match status" value="1"/>
</dbReference>
<dbReference type="OrthoDB" id="9795222at2"/>
<dbReference type="InterPro" id="IPR000743">
    <property type="entry name" value="Glyco_hydro_28"/>
</dbReference>
<evidence type="ECO:0000256" key="1">
    <source>
        <dbReference type="ARBA" id="ARBA00008834"/>
    </source>
</evidence>
<reference evidence="6 7" key="1">
    <citation type="submission" date="2019-04" db="EMBL/GenBank/DDBJ databases">
        <title>Sphingomonas psychrotolerans sp. nov., isolated from soil in the Tianshan Mountains, Xinjiang, China.</title>
        <authorList>
            <person name="Luo Y."/>
            <person name="Sheng H."/>
        </authorList>
    </citation>
    <scope>NUCLEOTIDE SEQUENCE [LARGE SCALE GENOMIC DNA]</scope>
    <source>
        <strain evidence="6 7">KIS18-15</strain>
    </source>
</reference>
<sequence>MEPRRRLRHARGVGAAGGRTEAGIRGASMTVQHTRRLLTLSLLAMPLWATCARAAERVSIRRFGAKGDGVTIDTRAIQDAIDHLAARGGGTVIVPRGIFLSGALFLKPRVNLHLDAGAVIRCTTDMAHFPPQRTRIEGHFEERFTPALINAKGCDGLRISGEGTLDGAGRPIWDLFWKLRNAAPNPHEFPNLGVPRARLALIEQSKGVVIEGVTFRDSQFWNLHLYKCEDVLVRGARFEVPDDYKQAPSSDGIDLDSCRKVVIDGCTFSVTDDCIAAKGTKGPGALDDRDSPPVENIRVRNCHFRRGHHAFACGSEATIVRDVLMENCRVTGDMILARLKLRPDTPQRYEDITFRNITLDSDGGSIVAVQPWSQYTNLGGAAPPQSTVAGLRFIGIKGCFGAFGTIQPNPGQTRISDVLFRDVDVRLGKDRLVAAEVRGLRFENVVVNGEAVSA</sequence>
<dbReference type="GO" id="GO:0005975">
    <property type="term" value="P:carbohydrate metabolic process"/>
    <property type="evidence" value="ECO:0007669"/>
    <property type="project" value="InterPro"/>
</dbReference>